<reference evidence="1" key="1">
    <citation type="journal article" date="2013" name="Proc. Natl. Acad. Sci. U.S.A.">
        <title>Mapping gene clusters within arrayed metagenomic libraries to expand the structural diversity of biomedically relevant natural products.</title>
        <authorList>
            <person name="Owen J.G."/>
            <person name="Reddy B.V."/>
            <person name="Ternei M.A."/>
            <person name="Charlop-Powers Z."/>
            <person name="Calle P.Y."/>
            <person name="Kim J.H."/>
            <person name="Brady S.F."/>
        </authorList>
    </citation>
    <scope>NUCLEOTIDE SEQUENCE</scope>
</reference>
<evidence type="ECO:0000313" key="1">
    <source>
        <dbReference type="EMBL" id="AGS49992.1"/>
    </source>
</evidence>
<dbReference type="EMBL" id="KF264565">
    <property type="protein sequence ID" value="AGS49992.1"/>
    <property type="molecule type" value="Genomic_DNA"/>
</dbReference>
<name>S5UDF6_9BACT</name>
<sequence>MPSDEEITRVRRLIRRVKEDLDSLSAEERDQIARAVAVVRKNRAVPLGMPRIRQPLPDIRPERPA</sequence>
<dbReference type="AlphaFoldDB" id="S5UDF6"/>
<proteinExistence type="predicted"/>
<accession>S5UDF6</accession>
<protein>
    <submittedName>
        <fullName evidence="1">Membrane protein</fullName>
    </submittedName>
</protein>
<organism evidence="1">
    <name type="scientific">uncultured bacterium esnapd26</name>
    <dbReference type="NCBI Taxonomy" id="1366607"/>
    <lineage>
        <taxon>Bacteria</taxon>
        <taxon>environmental samples</taxon>
    </lineage>
</organism>